<accession>T1I414</accession>
<dbReference type="VEuPathDB" id="VectorBase:RPRC011033"/>
<dbReference type="EMBL" id="ACPB03039274">
    <property type="status" value="NOT_ANNOTATED_CDS"/>
    <property type="molecule type" value="Genomic_DNA"/>
</dbReference>
<dbReference type="AlphaFoldDB" id="T1I414"/>
<protein>
    <submittedName>
        <fullName evidence="1">Uncharacterized protein</fullName>
    </submittedName>
</protein>
<dbReference type="HOGENOM" id="CLU_216065_0_0_1"/>
<organism evidence="1 2">
    <name type="scientific">Rhodnius prolixus</name>
    <name type="common">Triatomid bug</name>
    <dbReference type="NCBI Taxonomy" id="13249"/>
    <lineage>
        <taxon>Eukaryota</taxon>
        <taxon>Metazoa</taxon>
        <taxon>Ecdysozoa</taxon>
        <taxon>Arthropoda</taxon>
        <taxon>Hexapoda</taxon>
        <taxon>Insecta</taxon>
        <taxon>Pterygota</taxon>
        <taxon>Neoptera</taxon>
        <taxon>Paraneoptera</taxon>
        <taxon>Hemiptera</taxon>
        <taxon>Heteroptera</taxon>
        <taxon>Panheteroptera</taxon>
        <taxon>Cimicomorpha</taxon>
        <taxon>Reduviidae</taxon>
        <taxon>Triatominae</taxon>
        <taxon>Rhodnius</taxon>
    </lineage>
</organism>
<keyword evidence="2" id="KW-1185">Reference proteome</keyword>
<dbReference type="Proteomes" id="UP000015103">
    <property type="component" value="Unassembled WGS sequence"/>
</dbReference>
<dbReference type="InParanoid" id="T1I414"/>
<name>T1I414_RHOPR</name>
<evidence type="ECO:0000313" key="1">
    <source>
        <dbReference type="EnsemblMetazoa" id="RPRC011033-PA"/>
    </source>
</evidence>
<sequence length="49" mass="5623">MSVLSYTVKGKMENIVQQCIRFSRIPRALDSCFASQCAPIAYTLIPERW</sequence>
<proteinExistence type="predicted"/>
<dbReference type="EnsemblMetazoa" id="RPRC011033-RA">
    <property type="protein sequence ID" value="RPRC011033-PA"/>
    <property type="gene ID" value="RPRC011033"/>
</dbReference>
<reference evidence="1" key="1">
    <citation type="submission" date="2015-05" db="UniProtKB">
        <authorList>
            <consortium name="EnsemblMetazoa"/>
        </authorList>
    </citation>
    <scope>IDENTIFICATION</scope>
</reference>
<evidence type="ECO:0000313" key="2">
    <source>
        <dbReference type="Proteomes" id="UP000015103"/>
    </source>
</evidence>